<proteinExistence type="inferred from homology"/>
<keyword evidence="3 6" id="KW-0256">Endoplasmic reticulum</keyword>
<keyword evidence="4 6" id="KW-1133">Transmembrane helix</keyword>
<evidence type="ECO:0000313" key="8">
    <source>
        <dbReference type="EMBL" id="KAK6511370.1"/>
    </source>
</evidence>
<feature type="compositionally biased region" description="Polar residues" evidence="7">
    <location>
        <begin position="1"/>
        <end position="10"/>
    </location>
</feature>
<dbReference type="GO" id="GO:0005789">
    <property type="term" value="C:endoplasmic reticulum membrane"/>
    <property type="evidence" value="ECO:0007669"/>
    <property type="project" value="UniProtKB-SubCell"/>
</dbReference>
<dbReference type="InterPro" id="IPR010580">
    <property type="entry name" value="ER_stress-assoc"/>
</dbReference>
<comment type="caution">
    <text evidence="8">The sequence shown here is derived from an EMBL/GenBank/DDBJ whole genome shotgun (WGS) entry which is preliminary data.</text>
</comment>
<keyword evidence="2 6" id="KW-0812">Transmembrane</keyword>
<feature type="transmembrane region" description="Helical" evidence="6">
    <location>
        <begin position="70"/>
        <end position="94"/>
    </location>
</feature>
<dbReference type="EMBL" id="JAVHJL010000001">
    <property type="protein sequence ID" value="KAK6511370.1"/>
    <property type="molecule type" value="Genomic_DNA"/>
</dbReference>
<name>A0AAV9WPD1_9PEZI</name>
<keyword evidence="9" id="KW-1185">Reference proteome</keyword>
<dbReference type="AlphaFoldDB" id="A0AAV9WPD1"/>
<dbReference type="Pfam" id="PF06624">
    <property type="entry name" value="RAMP4"/>
    <property type="match status" value="1"/>
</dbReference>
<gene>
    <name evidence="8" type="ORF">TWF481_000287</name>
</gene>
<comment type="similarity">
    <text evidence="1 6">Belongs to the RAMP4 family.</text>
</comment>
<feature type="compositionally biased region" description="Basic and acidic residues" evidence="7">
    <location>
        <begin position="11"/>
        <end position="33"/>
    </location>
</feature>
<evidence type="ECO:0000256" key="3">
    <source>
        <dbReference type="ARBA" id="ARBA00022824"/>
    </source>
</evidence>
<evidence type="ECO:0000256" key="1">
    <source>
        <dbReference type="ARBA" id="ARBA00005500"/>
    </source>
</evidence>
<comment type="subcellular location">
    <subcellularLocation>
        <location evidence="6">Membrane</location>
        <topology evidence="6">Single-pass membrane protein</topology>
    </subcellularLocation>
    <subcellularLocation>
        <location evidence="6">Endoplasmic reticulum membrane</location>
        <topology evidence="6">Single-pass membrane protein</topology>
    </subcellularLocation>
</comment>
<comment type="function">
    <text evidence="6">Interacts with target proteins during translocation into the lumen of the endoplasmic reticulum. Protects unfolded target proteins against degradation and facilitate correct glycosylation.</text>
</comment>
<keyword evidence="5 6" id="KW-0472">Membrane</keyword>
<accession>A0AAV9WPD1</accession>
<dbReference type="Proteomes" id="UP001370758">
    <property type="component" value="Unassembled WGS sequence"/>
</dbReference>
<evidence type="ECO:0000256" key="7">
    <source>
        <dbReference type="SAM" id="MobiDB-lite"/>
    </source>
</evidence>
<evidence type="ECO:0000313" key="9">
    <source>
        <dbReference type="Proteomes" id="UP001370758"/>
    </source>
</evidence>
<feature type="region of interest" description="Disordered" evidence="7">
    <location>
        <begin position="1"/>
        <end position="33"/>
    </location>
</feature>
<evidence type="ECO:0000256" key="2">
    <source>
        <dbReference type="ARBA" id="ARBA00022692"/>
    </source>
</evidence>
<sequence>MAHQTPQQRLANEKFAKREAAKRGKAETDRKTYEKVGKSPISPMWFALLGFVVFGGLLFELAYVQPNPPSISPLLGFGAMAIFGVLEAKANIIWGTTNSRMILKY</sequence>
<evidence type="ECO:0000256" key="5">
    <source>
        <dbReference type="ARBA" id="ARBA00023136"/>
    </source>
</evidence>
<organism evidence="8 9">
    <name type="scientific">Arthrobotrys musiformis</name>
    <dbReference type="NCBI Taxonomy" id="47236"/>
    <lineage>
        <taxon>Eukaryota</taxon>
        <taxon>Fungi</taxon>
        <taxon>Dikarya</taxon>
        <taxon>Ascomycota</taxon>
        <taxon>Pezizomycotina</taxon>
        <taxon>Orbiliomycetes</taxon>
        <taxon>Orbiliales</taxon>
        <taxon>Orbiliaceae</taxon>
        <taxon>Arthrobotrys</taxon>
    </lineage>
</organism>
<reference evidence="8 9" key="1">
    <citation type="submission" date="2023-08" db="EMBL/GenBank/DDBJ databases">
        <authorList>
            <person name="Palmer J.M."/>
        </authorList>
    </citation>
    <scope>NUCLEOTIDE SEQUENCE [LARGE SCALE GENOMIC DNA]</scope>
    <source>
        <strain evidence="8 9">TWF481</strain>
    </source>
</reference>
<protein>
    <recommendedName>
        <fullName evidence="6">Stress-associated endoplasmic reticulum protein</fullName>
    </recommendedName>
</protein>
<comment type="caution">
    <text evidence="6">Lacks conserved residue(s) required for the propagation of feature annotation.</text>
</comment>
<evidence type="ECO:0000256" key="6">
    <source>
        <dbReference type="RuleBase" id="RU364120"/>
    </source>
</evidence>
<evidence type="ECO:0000256" key="4">
    <source>
        <dbReference type="ARBA" id="ARBA00022989"/>
    </source>
</evidence>
<feature type="transmembrane region" description="Helical" evidence="6">
    <location>
        <begin position="45"/>
        <end position="64"/>
    </location>
</feature>